<dbReference type="PROSITE" id="PS51155">
    <property type="entry name" value="CHIT_BIND_RR_2"/>
    <property type="match status" value="2"/>
</dbReference>
<proteinExistence type="predicted"/>
<dbReference type="Pfam" id="PF00379">
    <property type="entry name" value="Chitin_bind_4"/>
    <property type="match status" value="2"/>
</dbReference>
<dbReference type="PANTHER" id="PTHR12236">
    <property type="entry name" value="STRUCTURAL CONTITUENT OF CUTICLE"/>
    <property type="match status" value="1"/>
</dbReference>
<dbReference type="GO" id="GO:0042302">
    <property type="term" value="F:structural constituent of cuticle"/>
    <property type="evidence" value="ECO:0007669"/>
    <property type="project" value="UniProtKB-UniRule"/>
</dbReference>
<gene>
    <name evidence="4" type="ORF">Hamer_G016549</name>
</gene>
<sequence length="192" mass="21420">MAVARPQNHPRQYYGSPGSDTPAQYNFNWQVKDDPSGNDFGHEESRDGDNTQGSYYVLLPDGRLQRVTYTVNGDSGYVAEFVLVLCAATMTVARPQNRPNEYYSSTGPDTPAQYNFNWQVKDDPSGNDFGHEESRDGGNTQGSYYVLLPDGRLQRVTYTVNGDSGYVAEVTYEGEAQFPTYQSSYTPAPRYA</sequence>
<evidence type="ECO:0000313" key="4">
    <source>
        <dbReference type="EMBL" id="KAG7159166.1"/>
    </source>
</evidence>
<comment type="caution">
    <text evidence="4">The sequence shown here is derived from an EMBL/GenBank/DDBJ whole genome shotgun (WGS) entry which is preliminary data.</text>
</comment>
<evidence type="ECO:0000313" key="5">
    <source>
        <dbReference type="Proteomes" id="UP000747542"/>
    </source>
</evidence>
<accession>A0A8J5JKL6</accession>
<evidence type="ECO:0000256" key="3">
    <source>
        <dbReference type="SAM" id="MobiDB-lite"/>
    </source>
</evidence>
<feature type="compositionally biased region" description="Polar residues" evidence="3">
    <location>
        <begin position="18"/>
        <end position="29"/>
    </location>
</feature>
<dbReference type="GO" id="GO:0031012">
    <property type="term" value="C:extracellular matrix"/>
    <property type="evidence" value="ECO:0007669"/>
    <property type="project" value="TreeGrafter"/>
</dbReference>
<dbReference type="InterPro" id="IPR000618">
    <property type="entry name" value="Insect_cuticle"/>
</dbReference>
<dbReference type="Proteomes" id="UP000747542">
    <property type="component" value="Unassembled WGS sequence"/>
</dbReference>
<protein>
    <submittedName>
        <fullName evidence="4">Pro-resilin-like 85</fullName>
    </submittedName>
</protein>
<feature type="compositionally biased region" description="Polar residues" evidence="3">
    <location>
        <begin position="97"/>
        <end position="118"/>
    </location>
</feature>
<dbReference type="EMBL" id="JAHLQT010033762">
    <property type="protein sequence ID" value="KAG7159166.1"/>
    <property type="molecule type" value="Genomic_DNA"/>
</dbReference>
<keyword evidence="1 2" id="KW-0193">Cuticle</keyword>
<feature type="region of interest" description="Disordered" evidence="3">
    <location>
        <begin position="97"/>
        <end position="142"/>
    </location>
</feature>
<organism evidence="4 5">
    <name type="scientific">Homarus americanus</name>
    <name type="common">American lobster</name>
    <dbReference type="NCBI Taxonomy" id="6706"/>
    <lineage>
        <taxon>Eukaryota</taxon>
        <taxon>Metazoa</taxon>
        <taxon>Ecdysozoa</taxon>
        <taxon>Arthropoda</taxon>
        <taxon>Crustacea</taxon>
        <taxon>Multicrustacea</taxon>
        <taxon>Malacostraca</taxon>
        <taxon>Eumalacostraca</taxon>
        <taxon>Eucarida</taxon>
        <taxon>Decapoda</taxon>
        <taxon>Pleocyemata</taxon>
        <taxon>Astacidea</taxon>
        <taxon>Nephropoidea</taxon>
        <taxon>Nephropidae</taxon>
        <taxon>Homarus</taxon>
    </lineage>
</organism>
<feature type="compositionally biased region" description="Basic and acidic residues" evidence="3">
    <location>
        <begin position="31"/>
        <end position="49"/>
    </location>
</feature>
<dbReference type="AlphaFoldDB" id="A0A8J5JKL6"/>
<feature type="compositionally biased region" description="Basic and acidic residues" evidence="3">
    <location>
        <begin position="120"/>
        <end position="136"/>
    </location>
</feature>
<dbReference type="PANTHER" id="PTHR12236:SF79">
    <property type="entry name" value="CUTICULAR PROTEIN 50CB-RELATED"/>
    <property type="match status" value="1"/>
</dbReference>
<dbReference type="GO" id="GO:0005615">
    <property type="term" value="C:extracellular space"/>
    <property type="evidence" value="ECO:0007669"/>
    <property type="project" value="TreeGrafter"/>
</dbReference>
<feature type="region of interest" description="Disordered" evidence="3">
    <location>
        <begin position="1"/>
        <end position="54"/>
    </location>
</feature>
<name>A0A8J5JKL6_HOMAM</name>
<evidence type="ECO:0000256" key="1">
    <source>
        <dbReference type="ARBA" id="ARBA00022460"/>
    </source>
</evidence>
<dbReference type="InterPro" id="IPR051217">
    <property type="entry name" value="Insect_Cuticle_Struc_Prot"/>
</dbReference>
<reference evidence="4" key="1">
    <citation type="journal article" date="2021" name="Sci. Adv.">
        <title>The American lobster genome reveals insights on longevity, neural, and immune adaptations.</title>
        <authorList>
            <person name="Polinski J.M."/>
            <person name="Zimin A.V."/>
            <person name="Clark K.F."/>
            <person name="Kohn A.B."/>
            <person name="Sadowski N."/>
            <person name="Timp W."/>
            <person name="Ptitsyn A."/>
            <person name="Khanna P."/>
            <person name="Romanova D.Y."/>
            <person name="Williams P."/>
            <person name="Greenwood S.J."/>
            <person name="Moroz L.L."/>
            <person name="Walt D.R."/>
            <person name="Bodnar A.G."/>
        </authorList>
    </citation>
    <scope>NUCLEOTIDE SEQUENCE</scope>
    <source>
        <strain evidence="4">GMGI-L3</strain>
    </source>
</reference>
<keyword evidence="5" id="KW-1185">Reference proteome</keyword>
<evidence type="ECO:0000256" key="2">
    <source>
        <dbReference type="PROSITE-ProRule" id="PRU00497"/>
    </source>
</evidence>